<evidence type="ECO:0000256" key="1">
    <source>
        <dbReference type="ARBA" id="ARBA00022485"/>
    </source>
</evidence>
<dbReference type="PROSITE" id="PS51379">
    <property type="entry name" value="4FE4S_FER_2"/>
    <property type="match status" value="1"/>
</dbReference>
<evidence type="ECO:0000256" key="5">
    <source>
        <dbReference type="ARBA" id="ARBA00023014"/>
    </source>
</evidence>
<dbReference type="GO" id="GO:0046872">
    <property type="term" value="F:metal ion binding"/>
    <property type="evidence" value="ECO:0007669"/>
    <property type="project" value="UniProtKB-KW"/>
</dbReference>
<dbReference type="InterPro" id="IPR017900">
    <property type="entry name" value="4Fe4S_Fe_S_CS"/>
</dbReference>
<dbReference type="PANTHER" id="PTHR32479">
    <property type="entry name" value="GLYCOLATE OXIDASE IRON-SULFUR SUBUNIT"/>
    <property type="match status" value="1"/>
</dbReference>
<keyword evidence="1" id="KW-0004">4Fe-4S</keyword>
<feature type="domain" description="4Fe-4S ferredoxin-type" evidence="6">
    <location>
        <begin position="3"/>
        <end position="32"/>
    </location>
</feature>
<keyword evidence="2" id="KW-0479">Metal-binding</keyword>
<dbReference type="Pfam" id="PF02754">
    <property type="entry name" value="CCG"/>
    <property type="match status" value="2"/>
</dbReference>
<gene>
    <name evidence="7" type="ORF">LCGC14_1880520</name>
</gene>
<dbReference type="PIRSF" id="PIRSF000139">
    <property type="entry name" value="Glc_ox_4Fe-4S"/>
    <property type="match status" value="1"/>
</dbReference>
<sequence length="381" mass="41107">MLTRLKEHMERCVRCGSCKADCPTYGQEATEASSARGRVMLVRALIHGELERSELLARRLFSCLLCGLCEPSCPVGVDVTGIVYLGLSELGGLDPRGKVLRKLAREGFLHPQRAFRAGRALAPLLGPVAKKMGLVPFDIKIAKKPLRKEKMGLPPPEGEPVGKVAIFVGCATNFIYPHQGQALIDILLKLGYEVVIPEGEVCCGAPLRSMGMEEDAVELARANIEAFNSIAADAVLSPCPTCTLAIKKHYPALIGEAIENAMDPAEFLLGRADHLQYKGDPLGGVMYHEPCHLAACLGAGGFMRELLIALGIEFTEPANPTCCGFSQAGVYPEVSDSQLEGLFKEYKAASTLITSCPGCIAQLSRRHDNVRHILELISLND</sequence>
<dbReference type="InterPro" id="IPR012257">
    <property type="entry name" value="Glc_ox_4Fe-4S"/>
</dbReference>
<keyword evidence="3" id="KW-0677">Repeat</keyword>
<dbReference type="Gene3D" id="1.10.1060.10">
    <property type="entry name" value="Alpha-helical ferredoxin"/>
    <property type="match status" value="1"/>
</dbReference>
<keyword evidence="4" id="KW-0408">Iron</keyword>
<organism evidence="7">
    <name type="scientific">marine sediment metagenome</name>
    <dbReference type="NCBI Taxonomy" id="412755"/>
    <lineage>
        <taxon>unclassified sequences</taxon>
        <taxon>metagenomes</taxon>
        <taxon>ecological metagenomes</taxon>
    </lineage>
</organism>
<dbReference type="EMBL" id="LAZR01019354">
    <property type="protein sequence ID" value="KKL92855.1"/>
    <property type="molecule type" value="Genomic_DNA"/>
</dbReference>
<dbReference type="InterPro" id="IPR017896">
    <property type="entry name" value="4Fe4S_Fe-S-bd"/>
</dbReference>
<dbReference type="InterPro" id="IPR004017">
    <property type="entry name" value="Cys_rich_dom"/>
</dbReference>
<dbReference type="GO" id="GO:0016491">
    <property type="term" value="F:oxidoreductase activity"/>
    <property type="evidence" value="ECO:0007669"/>
    <property type="project" value="UniProtKB-ARBA"/>
</dbReference>
<dbReference type="SUPFAM" id="SSF54862">
    <property type="entry name" value="4Fe-4S ferredoxins"/>
    <property type="match status" value="1"/>
</dbReference>
<evidence type="ECO:0000256" key="4">
    <source>
        <dbReference type="ARBA" id="ARBA00023004"/>
    </source>
</evidence>
<evidence type="ECO:0000256" key="3">
    <source>
        <dbReference type="ARBA" id="ARBA00022737"/>
    </source>
</evidence>
<keyword evidence="5" id="KW-0411">Iron-sulfur</keyword>
<dbReference type="AlphaFoldDB" id="A0A0F9IGG0"/>
<evidence type="ECO:0000313" key="7">
    <source>
        <dbReference type="EMBL" id="KKL92855.1"/>
    </source>
</evidence>
<comment type="caution">
    <text evidence="7">The sequence shown here is derived from an EMBL/GenBank/DDBJ whole genome shotgun (WGS) entry which is preliminary data.</text>
</comment>
<dbReference type="PROSITE" id="PS00198">
    <property type="entry name" value="4FE4S_FER_1"/>
    <property type="match status" value="2"/>
</dbReference>
<evidence type="ECO:0000256" key="2">
    <source>
        <dbReference type="ARBA" id="ARBA00022723"/>
    </source>
</evidence>
<proteinExistence type="predicted"/>
<evidence type="ECO:0000259" key="6">
    <source>
        <dbReference type="PROSITE" id="PS51379"/>
    </source>
</evidence>
<protein>
    <recommendedName>
        <fullName evidence="6">4Fe-4S ferredoxin-type domain-containing protein</fullName>
    </recommendedName>
</protein>
<dbReference type="Pfam" id="PF13183">
    <property type="entry name" value="Fer4_8"/>
    <property type="match status" value="1"/>
</dbReference>
<reference evidence="7" key="1">
    <citation type="journal article" date="2015" name="Nature">
        <title>Complex archaea that bridge the gap between prokaryotes and eukaryotes.</title>
        <authorList>
            <person name="Spang A."/>
            <person name="Saw J.H."/>
            <person name="Jorgensen S.L."/>
            <person name="Zaremba-Niedzwiedzka K."/>
            <person name="Martijn J."/>
            <person name="Lind A.E."/>
            <person name="van Eijk R."/>
            <person name="Schleper C."/>
            <person name="Guy L."/>
            <person name="Ettema T.J."/>
        </authorList>
    </citation>
    <scope>NUCLEOTIDE SEQUENCE</scope>
</reference>
<name>A0A0F9IGG0_9ZZZZ</name>
<accession>A0A0F9IGG0</accession>
<dbReference type="InterPro" id="IPR009051">
    <property type="entry name" value="Helical_ferredxn"/>
</dbReference>
<dbReference type="GO" id="GO:0051539">
    <property type="term" value="F:4 iron, 4 sulfur cluster binding"/>
    <property type="evidence" value="ECO:0007669"/>
    <property type="project" value="UniProtKB-KW"/>
</dbReference>